<dbReference type="InterPro" id="IPR000515">
    <property type="entry name" value="MetI-like"/>
</dbReference>
<reference evidence="9 10" key="2">
    <citation type="journal article" date="2011" name="ISME J.">
        <title>RNA-seq reveals cooperative metabolic interactions between two termite-gut spirochete species in co-culture.</title>
        <authorList>
            <person name="Rosenthal A.Z."/>
            <person name="Matson E.G."/>
            <person name="Eldar A."/>
            <person name="Leadbetter J.R."/>
        </authorList>
    </citation>
    <scope>NUCLEOTIDE SEQUENCE [LARGE SCALE GENOMIC DNA]</scope>
    <source>
        <strain evidence="10">ATCC BAA-888 / DSM 13862 / ZAS-9</strain>
    </source>
</reference>
<feature type="transmembrane region" description="Helical" evidence="7">
    <location>
        <begin position="141"/>
        <end position="166"/>
    </location>
</feature>
<dbReference type="InterPro" id="IPR035906">
    <property type="entry name" value="MetI-like_sf"/>
</dbReference>
<evidence type="ECO:0000256" key="5">
    <source>
        <dbReference type="ARBA" id="ARBA00022989"/>
    </source>
</evidence>
<sequence>MAARGVQVNKANTDKVFDRINLIFWVIVLVAILYPLWLIIVASVSEPDAVMMGKALLWPVGFSWTGYQAVFQHKQLISSYANSIFYTVSGSAISVAVTMMAAYALTRKFKGKKGVNLYIIITMFFSGGLIPQFLMNRTLGLYNTVLIMIIINGVSVWNLMVARTYISSAVPNELYEAAAIDGADHFIYFFRIVLPLSGTIIAVLAVYYGVARWNDYFTALVYIRDRAKLPLQTILREVIATLTTSTSDADFFSAYANDSHAISEAIRRAQVAKYCCIVVSTVPTVALYMLMQKYFVKGVLIGSLKG</sequence>
<dbReference type="Proteomes" id="UP000009222">
    <property type="component" value="Chromosome"/>
</dbReference>
<dbReference type="OrthoDB" id="356811at2"/>
<evidence type="ECO:0000313" key="10">
    <source>
        <dbReference type="Proteomes" id="UP000009222"/>
    </source>
</evidence>
<dbReference type="InParanoid" id="F5YET1"/>
<dbReference type="SUPFAM" id="SSF161098">
    <property type="entry name" value="MetI-like"/>
    <property type="match status" value="1"/>
</dbReference>
<keyword evidence="4 7" id="KW-0812">Transmembrane</keyword>
<dbReference type="KEGG" id="taz:TREAZ_0197"/>
<keyword evidence="10" id="KW-1185">Reference proteome</keyword>
<dbReference type="STRING" id="545695.TREAZ_0197"/>
<dbReference type="eggNOG" id="COG0395">
    <property type="taxonomic scope" value="Bacteria"/>
</dbReference>
<evidence type="ECO:0000256" key="1">
    <source>
        <dbReference type="ARBA" id="ARBA00004651"/>
    </source>
</evidence>
<dbReference type="Gene3D" id="1.10.3720.10">
    <property type="entry name" value="MetI-like"/>
    <property type="match status" value="1"/>
</dbReference>
<feature type="transmembrane region" description="Helical" evidence="7">
    <location>
        <begin position="117"/>
        <end position="135"/>
    </location>
</feature>
<reference evidence="10" key="1">
    <citation type="submission" date="2009-12" db="EMBL/GenBank/DDBJ databases">
        <title>Complete sequence of Treponema azotonutricium strain ZAS-9.</title>
        <authorList>
            <person name="Tetu S.G."/>
            <person name="Matson E."/>
            <person name="Ren Q."/>
            <person name="Seshadri R."/>
            <person name="Elbourne L."/>
            <person name="Hassan K.A."/>
            <person name="Durkin A."/>
            <person name="Radune D."/>
            <person name="Mohamoud Y."/>
            <person name="Shay R."/>
            <person name="Jin S."/>
            <person name="Zhang X."/>
            <person name="Lucey K."/>
            <person name="Ballor N.R."/>
            <person name="Ottesen E."/>
            <person name="Rosenthal R."/>
            <person name="Allen A."/>
            <person name="Leadbetter J.R."/>
            <person name="Paulsen I.T."/>
        </authorList>
    </citation>
    <scope>NUCLEOTIDE SEQUENCE [LARGE SCALE GENOMIC DNA]</scope>
    <source>
        <strain evidence="10">ATCC BAA-888 / DSM 13862 / ZAS-9</strain>
    </source>
</reference>
<accession>F5YET1</accession>
<keyword evidence="3" id="KW-1003">Cell membrane</keyword>
<protein>
    <submittedName>
        <fullName evidence="9">Protein LplC</fullName>
    </submittedName>
</protein>
<keyword evidence="2 7" id="KW-0813">Transport</keyword>
<evidence type="ECO:0000256" key="3">
    <source>
        <dbReference type="ARBA" id="ARBA00022475"/>
    </source>
</evidence>
<feature type="transmembrane region" description="Helical" evidence="7">
    <location>
        <begin position="83"/>
        <end position="105"/>
    </location>
</feature>
<evidence type="ECO:0000256" key="4">
    <source>
        <dbReference type="ARBA" id="ARBA00022692"/>
    </source>
</evidence>
<comment type="similarity">
    <text evidence="7">Belongs to the binding-protein-dependent transport system permease family.</text>
</comment>
<dbReference type="PANTHER" id="PTHR43744:SF9">
    <property type="entry name" value="POLYGALACTURONAN_RHAMNOGALACTURONAN TRANSPORT SYSTEM PERMEASE PROTEIN YTCP"/>
    <property type="match status" value="1"/>
</dbReference>
<dbReference type="EMBL" id="CP001841">
    <property type="protein sequence ID" value="AEF80350.1"/>
    <property type="molecule type" value="Genomic_DNA"/>
</dbReference>
<proteinExistence type="inferred from homology"/>
<gene>
    <name evidence="9" type="ordered locus">TREAZ_0197</name>
</gene>
<dbReference type="GO" id="GO:0055085">
    <property type="term" value="P:transmembrane transport"/>
    <property type="evidence" value="ECO:0007669"/>
    <property type="project" value="InterPro"/>
</dbReference>
<dbReference type="PROSITE" id="PS50928">
    <property type="entry name" value="ABC_TM1"/>
    <property type="match status" value="1"/>
</dbReference>
<organism evidence="9 10">
    <name type="scientific">Leadbettera azotonutricia (strain ATCC BAA-888 / DSM 13862 / ZAS-9)</name>
    <name type="common">Treponema azotonutricium</name>
    <dbReference type="NCBI Taxonomy" id="545695"/>
    <lineage>
        <taxon>Bacteria</taxon>
        <taxon>Pseudomonadati</taxon>
        <taxon>Spirochaetota</taxon>
        <taxon>Spirochaetia</taxon>
        <taxon>Spirochaetales</taxon>
        <taxon>Breznakiellaceae</taxon>
        <taxon>Leadbettera</taxon>
    </lineage>
</organism>
<evidence type="ECO:0000259" key="8">
    <source>
        <dbReference type="PROSITE" id="PS50928"/>
    </source>
</evidence>
<evidence type="ECO:0000256" key="7">
    <source>
        <dbReference type="RuleBase" id="RU363032"/>
    </source>
</evidence>
<dbReference type="Pfam" id="PF00528">
    <property type="entry name" value="BPD_transp_1"/>
    <property type="match status" value="1"/>
</dbReference>
<feature type="transmembrane region" description="Helical" evidence="7">
    <location>
        <begin position="55"/>
        <end position="71"/>
    </location>
</feature>
<comment type="subcellular location">
    <subcellularLocation>
        <location evidence="1 7">Cell membrane</location>
        <topology evidence="1 7">Multi-pass membrane protein</topology>
    </subcellularLocation>
</comment>
<dbReference type="PANTHER" id="PTHR43744">
    <property type="entry name" value="ABC TRANSPORTER PERMEASE PROTEIN MG189-RELATED-RELATED"/>
    <property type="match status" value="1"/>
</dbReference>
<evidence type="ECO:0000256" key="2">
    <source>
        <dbReference type="ARBA" id="ARBA00022448"/>
    </source>
</evidence>
<feature type="transmembrane region" description="Helical" evidence="7">
    <location>
        <begin position="22"/>
        <end position="43"/>
    </location>
</feature>
<dbReference type="GO" id="GO:0005886">
    <property type="term" value="C:plasma membrane"/>
    <property type="evidence" value="ECO:0007669"/>
    <property type="project" value="UniProtKB-SubCell"/>
</dbReference>
<evidence type="ECO:0000256" key="6">
    <source>
        <dbReference type="ARBA" id="ARBA00023136"/>
    </source>
</evidence>
<feature type="domain" description="ABC transmembrane type-1" evidence="8">
    <location>
        <begin position="80"/>
        <end position="291"/>
    </location>
</feature>
<evidence type="ECO:0000313" key="9">
    <source>
        <dbReference type="EMBL" id="AEF80350.1"/>
    </source>
</evidence>
<keyword evidence="5 7" id="KW-1133">Transmembrane helix</keyword>
<dbReference type="AlphaFoldDB" id="F5YET1"/>
<keyword evidence="6 7" id="KW-0472">Membrane</keyword>
<feature type="transmembrane region" description="Helical" evidence="7">
    <location>
        <begin position="186"/>
        <end position="210"/>
    </location>
</feature>
<name>F5YET1_LEAAZ</name>
<feature type="transmembrane region" description="Helical" evidence="7">
    <location>
        <begin position="271"/>
        <end position="291"/>
    </location>
</feature>
<dbReference type="CDD" id="cd06261">
    <property type="entry name" value="TM_PBP2"/>
    <property type="match status" value="1"/>
</dbReference>
<dbReference type="HOGENOM" id="CLU_016047_1_0_12"/>
<dbReference type="RefSeq" id="WP_015711730.1">
    <property type="nucleotide sequence ID" value="NC_015577.1"/>
</dbReference>